<evidence type="ECO:0000313" key="2">
    <source>
        <dbReference type="EMBL" id="PIL33675.1"/>
    </source>
</evidence>
<feature type="region of interest" description="Disordered" evidence="1">
    <location>
        <begin position="464"/>
        <end position="500"/>
    </location>
</feature>
<sequence>MSAPPPPTSQCAIGRQLGSPNSTRGRDLTELAPDSPSTHPDVPLRDQFLPKRDPACEQCTTPMTQRHLFDQALEPGRYAYGEIVMINESVHVPIDHILTPYRQKMGLASTSTLSLARSRRKERPGVFLGRRPKGANGTEMMLMATFSGIYKHDDLPRLLRLFCLPISPHCGIGATIEHLHTTPEWQKNHGWLILHPFSSLATVSGRWKWKDEDGTYQKECSFKLDEEVISQLEEIHNRRFKEWNAKCSDKGYLRECLEEYQKFKQKGKNQSKSSVGGSPFVPQTSFEDLAEPAVTSEQDGPQTNENAQSLGLLWESQPLPGNADVEPGPPIDAQLVPSPPHSRRPSVSGRFMFGDAPPLDLDPANLDRHGVGFRREIVERWRRTLSPLVGPRNKLRGIAFEADEWLNKLLDMPGEPFGVPGEVFESDDDWETTSAATTESVHDDAGPVVDETRAVLGGATITLPHVQVGQPSGEPVNELPPSADNDRGSLGEPPTSAPLQAIATSVLEVCNVSNRPT</sequence>
<name>A0A2G8SIR8_9APHY</name>
<dbReference type="EMBL" id="AYKW01000007">
    <property type="protein sequence ID" value="PIL33675.1"/>
    <property type="molecule type" value="Genomic_DNA"/>
</dbReference>
<organism evidence="2 3">
    <name type="scientific">Ganoderma sinense ZZ0214-1</name>
    <dbReference type="NCBI Taxonomy" id="1077348"/>
    <lineage>
        <taxon>Eukaryota</taxon>
        <taxon>Fungi</taxon>
        <taxon>Dikarya</taxon>
        <taxon>Basidiomycota</taxon>
        <taxon>Agaricomycotina</taxon>
        <taxon>Agaricomycetes</taxon>
        <taxon>Polyporales</taxon>
        <taxon>Polyporaceae</taxon>
        <taxon>Ganoderma</taxon>
    </lineage>
</organism>
<feature type="region of interest" description="Disordered" evidence="1">
    <location>
        <begin position="1"/>
        <end position="46"/>
    </location>
</feature>
<dbReference type="STRING" id="1077348.A0A2G8SIR8"/>
<protein>
    <submittedName>
        <fullName evidence="2">Uncharacterized protein</fullName>
    </submittedName>
</protein>
<gene>
    <name evidence="2" type="ORF">GSI_04299</name>
</gene>
<proteinExistence type="predicted"/>
<evidence type="ECO:0000313" key="3">
    <source>
        <dbReference type="Proteomes" id="UP000230002"/>
    </source>
</evidence>
<dbReference type="Proteomes" id="UP000230002">
    <property type="component" value="Unassembled WGS sequence"/>
</dbReference>
<accession>A0A2G8SIR8</accession>
<reference evidence="2 3" key="1">
    <citation type="journal article" date="2015" name="Sci. Rep.">
        <title>Chromosome-level genome map provides insights into diverse defense mechanisms in the medicinal fungus Ganoderma sinense.</title>
        <authorList>
            <person name="Zhu Y."/>
            <person name="Xu J."/>
            <person name="Sun C."/>
            <person name="Zhou S."/>
            <person name="Xu H."/>
            <person name="Nelson D.R."/>
            <person name="Qian J."/>
            <person name="Song J."/>
            <person name="Luo H."/>
            <person name="Xiang L."/>
            <person name="Li Y."/>
            <person name="Xu Z."/>
            <person name="Ji A."/>
            <person name="Wang L."/>
            <person name="Lu S."/>
            <person name="Hayward A."/>
            <person name="Sun W."/>
            <person name="Li X."/>
            <person name="Schwartz D.C."/>
            <person name="Wang Y."/>
            <person name="Chen S."/>
        </authorList>
    </citation>
    <scope>NUCLEOTIDE SEQUENCE [LARGE SCALE GENOMIC DNA]</scope>
    <source>
        <strain evidence="2 3">ZZ0214-1</strain>
    </source>
</reference>
<keyword evidence="3" id="KW-1185">Reference proteome</keyword>
<comment type="caution">
    <text evidence="2">The sequence shown here is derived from an EMBL/GenBank/DDBJ whole genome shotgun (WGS) entry which is preliminary data.</text>
</comment>
<dbReference type="OrthoDB" id="2754335at2759"/>
<evidence type="ECO:0000256" key="1">
    <source>
        <dbReference type="SAM" id="MobiDB-lite"/>
    </source>
</evidence>
<dbReference type="AlphaFoldDB" id="A0A2G8SIR8"/>
<feature type="region of interest" description="Disordered" evidence="1">
    <location>
        <begin position="316"/>
        <end position="345"/>
    </location>
</feature>